<evidence type="ECO:0000313" key="3">
    <source>
        <dbReference type="Proteomes" id="UP000270296"/>
    </source>
</evidence>
<dbReference type="Proteomes" id="UP000270296">
    <property type="component" value="Unassembled WGS sequence"/>
</dbReference>
<gene>
    <name evidence="2" type="ORF">SBAD_LOCUS5218</name>
</gene>
<reference evidence="2 3" key="2">
    <citation type="submission" date="2018-11" db="EMBL/GenBank/DDBJ databases">
        <authorList>
            <consortium name="Pathogen Informatics"/>
        </authorList>
    </citation>
    <scope>NUCLEOTIDE SEQUENCE [LARGE SCALE GENOMIC DNA]</scope>
</reference>
<evidence type="ECO:0000313" key="4">
    <source>
        <dbReference type="WBParaSite" id="SBAD_0000543201-mRNA-1"/>
    </source>
</evidence>
<keyword evidence="1" id="KW-1133">Transmembrane helix</keyword>
<protein>
    <submittedName>
        <fullName evidence="4">Transmembrane protein</fullName>
    </submittedName>
</protein>
<keyword evidence="1" id="KW-0812">Transmembrane</keyword>
<proteinExistence type="predicted"/>
<reference evidence="4" key="1">
    <citation type="submission" date="2016-06" db="UniProtKB">
        <authorList>
            <consortium name="WormBaseParasite"/>
        </authorList>
    </citation>
    <scope>IDENTIFICATION</scope>
</reference>
<dbReference type="EMBL" id="UZAM01008838">
    <property type="protein sequence ID" value="VDP06627.1"/>
    <property type="molecule type" value="Genomic_DNA"/>
</dbReference>
<dbReference type="AlphaFoldDB" id="A0A183INM2"/>
<sequence>MVRKLNDAIMEVELEENGSHAEQIRAAPPVEVNSLKFSVSAEQYSSAVHRVASINICAQNSSPVLLPIHLYPHLLPNSLASLSATVAMGTQLHRSALSALCIENMDNMVGPTADNDFRYVLVILLLACSIGYGLDC</sequence>
<organism evidence="4">
    <name type="scientific">Soboliphyme baturini</name>
    <dbReference type="NCBI Taxonomy" id="241478"/>
    <lineage>
        <taxon>Eukaryota</taxon>
        <taxon>Metazoa</taxon>
        <taxon>Ecdysozoa</taxon>
        <taxon>Nematoda</taxon>
        <taxon>Enoplea</taxon>
        <taxon>Dorylaimia</taxon>
        <taxon>Dioctophymatida</taxon>
        <taxon>Dioctophymatoidea</taxon>
        <taxon>Soboliphymatidae</taxon>
        <taxon>Soboliphyme</taxon>
    </lineage>
</organism>
<accession>A0A183INM2</accession>
<keyword evidence="3" id="KW-1185">Reference proteome</keyword>
<evidence type="ECO:0000256" key="1">
    <source>
        <dbReference type="SAM" id="Phobius"/>
    </source>
</evidence>
<keyword evidence="1" id="KW-0472">Membrane</keyword>
<feature type="transmembrane region" description="Helical" evidence="1">
    <location>
        <begin position="117"/>
        <end position="134"/>
    </location>
</feature>
<name>A0A183INM2_9BILA</name>
<evidence type="ECO:0000313" key="2">
    <source>
        <dbReference type="EMBL" id="VDP06627.1"/>
    </source>
</evidence>
<dbReference type="WBParaSite" id="SBAD_0000543201-mRNA-1">
    <property type="protein sequence ID" value="SBAD_0000543201-mRNA-1"/>
    <property type="gene ID" value="SBAD_0000543201"/>
</dbReference>